<gene>
    <name evidence="2" type="ORF">BZK31_18940</name>
</gene>
<keyword evidence="1" id="KW-0472">Membrane</keyword>
<sequence>MRHLKANLPKVLQQVTALPERGAHASAPAVTATFGGLCGSGLLCILISLLAYWPDLFFRLAPEANPMISI</sequence>
<protein>
    <submittedName>
        <fullName evidence="2">Uncharacterized protein</fullName>
    </submittedName>
</protein>
<evidence type="ECO:0000256" key="1">
    <source>
        <dbReference type="SAM" id="Phobius"/>
    </source>
</evidence>
<dbReference type="Proteomes" id="UP000192815">
    <property type="component" value="Unassembled WGS sequence"/>
</dbReference>
<keyword evidence="3" id="KW-1185">Reference proteome</keyword>
<feature type="transmembrane region" description="Helical" evidence="1">
    <location>
        <begin position="29"/>
        <end position="53"/>
    </location>
</feature>
<evidence type="ECO:0000313" key="2">
    <source>
        <dbReference type="EMBL" id="ORC57611.1"/>
    </source>
</evidence>
<keyword evidence="1" id="KW-1133">Transmembrane helix</keyword>
<accession>A0A1X0N2N5</accession>
<name>A0A1X0N2N5_9PSED</name>
<dbReference type="EMBL" id="MUIO01000076">
    <property type="protein sequence ID" value="ORC57611.1"/>
    <property type="molecule type" value="Genomic_DNA"/>
</dbReference>
<keyword evidence="1" id="KW-0812">Transmembrane</keyword>
<organism evidence="2 3">
    <name type="scientific">Pseudomonas floridensis</name>
    <dbReference type="NCBI Taxonomy" id="1958950"/>
    <lineage>
        <taxon>Bacteria</taxon>
        <taxon>Pseudomonadati</taxon>
        <taxon>Pseudomonadota</taxon>
        <taxon>Gammaproteobacteria</taxon>
        <taxon>Pseudomonadales</taxon>
        <taxon>Pseudomonadaceae</taxon>
        <taxon>Pseudomonas</taxon>
    </lineage>
</organism>
<comment type="caution">
    <text evidence="2">The sequence shown here is derived from an EMBL/GenBank/DDBJ whole genome shotgun (WGS) entry which is preliminary data.</text>
</comment>
<dbReference type="AlphaFoldDB" id="A0A1X0N2N5"/>
<proteinExistence type="predicted"/>
<dbReference type="STRING" id="1958950.BZK31_18940"/>
<evidence type="ECO:0000313" key="3">
    <source>
        <dbReference type="Proteomes" id="UP000192815"/>
    </source>
</evidence>
<reference evidence="3" key="1">
    <citation type="submission" date="2017-02" db="EMBL/GenBank/DDBJ databases">
        <title>Pseudomonas floridae sp. nov., a novel pathogenic bacterial species isolated from tomato.</title>
        <authorList>
            <person name="Timilsina S."/>
            <person name="Vallad G.E."/>
            <person name="Jones J.B."/>
        </authorList>
    </citation>
    <scope>NUCLEOTIDE SEQUENCE [LARGE SCALE GENOMIC DNA]</scope>
    <source>
        <strain evidence="3">GEV388</strain>
    </source>
</reference>